<dbReference type="EMBL" id="PVNG01000001">
    <property type="protein sequence ID" value="PRX70585.1"/>
    <property type="molecule type" value="Genomic_DNA"/>
</dbReference>
<dbReference type="OrthoDB" id="2955510at2"/>
<name>A0A2T0NC54_9ACTN</name>
<comment type="caution">
    <text evidence="2">The sequence shown here is derived from an EMBL/GenBank/DDBJ whole genome shotgun (WGS) entry which is preliminary data.</text>
</comment>
<feature type="transmembrane region" description="Helical" evidence="1">
    <location>
        <begin position="303"/>
        <end position="328"/>
    </location>
</feature>
<protein>
    <submittedName>
        <fullName evidence="2">ABC-2 type transport system permease protein</fullName>
    </submittedName>
</protein>
<keyword evidence="1" id="KW-0812">Transmembrane</keyword>
<sequence length="614" mass="63945">MAQLLTPDRAVTAPRPAALARHMVGMRLALMRNSLRGDNVTNLYTGAALGLILALGTIAVAVLWPVYLPLCLAVWLSGWIFGPLLIGGGSEALRPEYFSLLPVTPGRIAAALLAGAFAGPAPLITLIALLSLPVYGWRFGPGGVLIGLVAAVTTLVTLVMISRVIVATIGLFVRSRATAAAVGVVTGTAIALCSNGWAPLIALGGTDSAAWSHVLVRVLPSGWGVAAVEAPWPLAVAILVAAAGLIALLLTAWASLLSRRVVSAARGGVPPRRGAPRPFPAAGGARAAAAKELRTWWRDLVRIQLLVTAFSYAVVSPLLLVTIGAWMVVPFTGLIAIVMAAASSANLYGADGTALWLTLMTPGAERADVRGRQLAWLLVVGPAAVVLSLTGLLVSGQSWAWPWVLGLLPALLGGGAGVVVLLAVTSLVPGTDPHKRGGNPLSTGADESAETGLAWLVLITVPATALPAAGAVLLHPWAGLAVGVLTGALSAWGLGWIARRRLEKRGIELLNLMKHGPAPQPGKPATADLPLRHRIGVTICHTIAWLPLFPQGLVPLVMKIFGFEDPVWFLALHLPPLWQWPTIIFMIATGLLMYGYAFLIPMRLSSSSPATTTE</sequence>
<feature type="transmembrane region" description="Helical" evidence="1">
    <location>
        <begin position="232"/>
        <end position="256"/>
    </location>
</feature>
<dbReference type="RefSeq" id="WP_106234723.1">
    <property type="nucleotide sequence ID" value="NZ_PVNG01000001.1"/>
</dbReference>
<feature type="transmembrane region" description="Helical" evidence="1">
    <location>
        <begin position="144"/>
        <end position="166"/>
    </location>
</feature>
<feature type="transmembrane region" description="Helical" evidence="1">
    <location>
        <begin position="108"/>
        <end position="132"/>
    </location>
</feature>
<feature type="transmembrane region" description="Helical" evidence="1">
    <location>
        <begin position="41"/>
        <end position="61"/>
    </location>
</feature>
<dbReference type="AlphaFoldDB" id="A0A2T0NC54"/>
<reference evidence="2 3" key="1">
    <citation type="submission" date="2018-03" db="EMBL/GenBank/DDBJ databases">
        <title>Genomic Encyclopedia of Type Strains, Phase III (KMG-III): the genomes of soil and plant-associated and newly described type strains.</title>
        <authorList>
            <person name="Whitman W."/>
        </authorList>
    </citation>
    <scope>NUCLEOTIDE SEQUENCE [LARGE SCALE GENOMIC DNA]</scope>
    <source>
        <strain evidence="2 3">CGMCC 4.7104</strain>
    </source>
</reference>
<feature type="transmembrane region" description="Helical" evidence="1">
    <location>
        <begin position="178"/>
        <end position="198"/>
    </location>
</feature>
<feature type="transmembrane region" description="Helical" evidence="1">
    <location>
        <begin position="334"/>
        <end position="362"/>
    </location>
</feature>
<evidence type="ECO:0000313" key="2">
    <source>
        <dbReference type="EMBL" id="PRX70585.1"/>
    </source>
</evidence>
<feature type="transmembrane region" description="Helical" evidence="1">
    <location>
        <begin position="578"/>
        <end position="599"/>
    </location>
</feature>
<feature type="transmembrane region" description="Helical" evidence="1">
    <location>
        <begin position="535"/>
        <end position="558"/>
    </location>
</feature>
<evidence type="ECO:0000256" key="1">
    <source>
        <dbReference type="SAM" id="Phobius"/>
    </source>
</evidence>
<keyword evidence="3" id="KW-1185">Reference proteome</keyword>
<organism evidence="2 3">
    <name type="scientific">Nonomuraea fuscirosea</name>
    <dbReference type="NCBI Taxonomy" id="1291556"/>
    <lineage>
        <taxon>Bacteria</taxon>
        <taxon>Bacillati</taxon>
        <taxon>Actinomycetota</taxon>
        <taxon>Actinomycetes</taxon>
        <taxon>Streptosporangiales</taxon>
        <taxon>Streptosporangiaceae</taxon>
        <taxon>Nonomuraea</taxon>
    </lineage>
</organism>
<feature type="transmembrane region" description="Helical" evidence="1">
    <location>
        <begin position="480"/>
        <end position="498"/>
    </location>
</feature>
<feature type="transmembrane region" description="Helical" evidence="1">
    <location>
        <begin position="453"/>
        <end position="474"/>
    </location>
</feature>
<accession>A0A2T0NC54</accession>
<keyword evidence="1" id="KW-0472">Membrane</keyword>
<proteinExistence type="predicted"/>
<gene>
    <name evidence="2" type="ORF">B0I32_101680</name>
</gene>
<evidence type="ECO:0000313" key="3">
    <source>
        <dbReference type="Proteomes" id="UP000238312"/>
    </source>
</evidence>
<feature type="transmembrane region" description="Helical" evidence="1">
    <location>
        <begin position="67"/>
        <end position="87"/>
    </location>
</feature>
<feature type="transmembrane region" description="Helical" evidence="1">
    <location>
        <begin position="400"/>
        <end position="428"/>
    </location>
</feature>
<feature type="transmembrane region" description="Helical" evidence="1">
    <location>
        <begin position="374"/>
        <end position="394"/>
    </location>
</feature>
<keyword evidence="1" id="KW-1133">Transmembrane helix</keyword>
<dbReference type="Proteomes" id="UP000238312">
    <property type="component" value="Unassembled WGS sequence"/>
</dbReference>